<name>A0ABD2YUU3_9GENT</name>
<sequence length="243" mass="26328">MAAMDILLPAAIARQHNHIIGANQCSSVLIQTISAPISTVWSIVNRFDKPQAYKNFIKGSKIIVGDGNVVGSVRKVEVITGLPASNSTERLEILDNELHVLSFSIIGGDHRLSNYRSVTTLHPAATGNGTVVVESYVVDVPAGNTSGETCTFVDTIIRCNLQSLSRIAENFARNGPAKSQVILLVLELAACNIFCGAICSCTCIFSYVVGLLYYSSNWMLVFSSEICFSSNWMLVVPVWILPE</sequence>
<evidence type="ECO:0000256" key="5">
    <source>
        <dbReference type="ARBA" id="ARBA00022682"/>
    </source>
</evidence>
<evidence type="ECO:0000256" key="1">
    <source>
        <dbReference type="ARBA" id="ARBA00004123"/>
    </source>
</evidence>
<dbReference type="Gene3D" id="3.30.530.20">
    <property type="match status" value="1"/>
</dbReference>
<protein>
    <submittedName>
        <fullName evidence="10">Uncharacterized protein</fullName>
    </submittedName>
</protein>
<feature type="transmembrane region" description="Helical" evidence="9">
    <location>
        <begin position="181"/>
        <end position="214"/>
    </location>
</feature>
<dbReference type="GO" id="GO:0004864">
    <property type="term" value="F:protein phosphatase inhibitor activity"/>
    <property type="evidence" value="ECO:0007669"/>
    <property type="project" value="UniProtKB-KW"/>
</dbReference>
<evidence type="ECO:0000256" key="3">
    <source>
        <dbReference type="ARBA" id="ARBA00008594"/>
    </source>
</evidence>
<evidence type="ECO:0000256" key="9">
    <source>
        <dbReference type="SAM" id="Phobius"/>
    </source>
</evidence>
<evidence type="ECO:0000313" key="11">
    <source>
        <dbReference type="Proteomes" id="UP001630127"/>
    </source>
</evidence>
<keyword evidence="8" id="KW-0650">Protein phosphatase inhibitor</keyword>
<dbReference type="EMBL" id="JBJUIK010000012">
    <property type="protein sequence ID" value="KAL3510341.1"/>
    <property type="molecule type" value="Genomic_DNA"/>
</dbReference>
<dbReference type="CDD" id="cd07821">
    <property type="entry name" value="PYR_PYL_RCAR_like"/>
    <property type="match status" value="1"/>
</dbReference>
<dbReference type="InterPro" id="IPR023393">
    <property type="entry name" value="START-like_dom_sf"/>
</dbReference>
<evidence type="ECO:0000256" key="7">
    <source>
        <dbReference type="ARBA" id="ARBA00023242"/>
    </source>
</evidence>
<evidence type="ECO:0000256" key="2">
    <source>
        <dbReference type="ARBA" id="ARBA00004496"/>
    </source>
</evidence>
<keyword evidence="11" id="KW-1185">Reference proteome</keyword>
<dbReference type="GO" id="GO:0005737">
    <property type="term" value="C:cytoplasm"/>
    <property type="evidence" value="ECO:0007669"/>
    <property type="project" value="UniProtKB-SubCell"/>
</dbReference>
<dbReference type="AlphaFoldDB" id="A0ABD2YUU3"/>
<dbReference type="GO" id="GO:0009738">
    <property type="term" value="P:abscisic acid-activated signaling pathway"/>
    <property type="evidence" value="ECO:0007669"/>
    <property type="project" value="UniProtKB-KW"/>
</dbReference>
<keyword evidence="4" id="KW-0963">Cytoplasm</keyword>
<dbReference type="PANTHER" id="PTHR31213">
    <property type="entry name" value="OS08G0374000 PROTEIN-RELATED"/>
    <property type="match status" value="1"/>
</dbReference>
<dbReference type="GO" id="GO:0005634">
    <property type="term" value="C:nucleus"/>
    <property type="evidence" value="ECO:0007669"/>
    <property type="project" value="UniProtKB-SubCell"/>
</dbReference>
<dbReference type="SUPFAM" id="SSF55961">
    <property type="entry name" value="Bet v1-like"/>
    <property type="match status" value="1"/>
</dbReference>
<feature type="transmembrane region" description="Helical" evidence="9">
    <location>
        <begin position="220"/>
        <end position="241"/>
    </location>
</feature>
<dbReference type="InterPro" id="IPR019587">
    <property type="entry name" value="Polyketide_cyclase/dehydratase"/>
</dbReference>
<keyword evidence="9" id="KW-1133">Transmembrane helix</keyword>
<dbReference type="InterPro" id="IPR050279">
    <property type="entry name" value="Plant_def-hormone_signal"/>
</dbReference>
<reference evidence="10 11" key="1">
    <citation type="submission" date="2024-11" db="EMBL/GenBank/DDBJ databases">
        <title>A near-complete genome assembly of Cinchona calisaya.</title>
        <authorList>
            <person name="Lian D.C."/>
            <person name="Zhao X.W."/>
            <person name="Wei L."/>
        </authorList>
    </citation>
    <scope>NUCLEOTIDE SEQUENCE [LARGE SCALE GENOMIC DNA]</scope>
    <source>
        <tissue evidence="10">Nenye</tissue>
    </source>
</reference>
<keyword evidence="7" id="KW-0539">Nucleus</keyword>
<dbReference type="Proteomes" id="UP001630127">
    <property type="component" value="Unassembled WGS sequence"/>
</dbReference>
<evidence type="ECO:0000256" key="8">
    <source>
        <dbReference type="ARBA" id="ARBA00023272"/>
    </source>
</evidence>
<comment type="subcellular location">
    <subcellularLocation>
        <location evidence="2">Cytoplasm</location>
    </subcellularLocation>
    <subcellularLocation>
        <location evidence="1">Nucleus</location>
    </subcellularLocation>
</comment>
<organism evidence="10 11">
    <name type="scientific">Cinchona calisaya</name>
    <dbReference type="NCBI Taxonomy" id="153742"/>
    <lineage>
        <taxon>Eukaryota</taxon>
        <taxon>Viridiplantae</taxon>
        <taxon>Streptophyta</taxon>
        <taxon>Embryophyta</taxon>
        <taxon>Tracheophyta</taxon>
        <taxon>Spermatophyta</taxon>
        <taxon>Magnoliopsida</taxon>
        <taxon>eudicotyledons</taxon>
        <taxon>Gunneridae</taxon>
        <taxon>Pentapetalae</taxon>
        <taxon>asterids</taxon>
        <taxon>lamiids</taxon>
        <taxon>Gentianales</taxon>
        <taxon>Rubiaceae</taxon>
        <taxon>Cinchonoideae</taxon>
        <taxon>Cinchoneae</taxon>
        <taxon>Cinchona</taxon>
    </lineage>
</organism>
<keyword evidence="5" id="KW-0938">Abscisic acid signaling pathway</keyword>
<evidence type="ECO:0000256" key="6">
    <source>
        <dbReference type="ARBA" id="ARBA00023170"/>
    </source>
</evidence>
<evidence type="ECO:0000313" key="10">
    <source>
        <dbReference type="EMBL" id="KAL3510341.1"/>
    </source>
</evidence>
<gene>
    <name evidence="10" type="ORF">ACH5RR_029742</name>
</gene>
<comment type="similarity">
    <text evidence="3">Belongs to the PYR/PYL/RCAR abscisic acid intracellular receptor family.</text>
</comment>
<proteinExistence type="inferred from homology"/>
<keyword evidence="9" id="KW-0812">Transmembrane</keyword>
<evidence type="ECO:0000256" key="4">
    <source>
        <dbReference type="ARBA" id="ARBA00022490"/>
    </source>
</evidence>
<keyword evidence="9" id="KW-0472">Membrane</keyword>
<accession>A0ABD2YUU3</accession>
<comment type="caution">
    <text evidence="10">The sequence shown here is derived from an EMBL/GenBank/DDBJ whole genome shotgun (WGS) entry which is preliminary data.</text>
</comment>
<dbReference type="Pfam" id="PF10604">
    <property type="entry name" value="Polyketide_cyc2"/>
    <property type="match status" value="1"/>
</dbReference>
<keyword evidence="6" id="KW-0675">Receptor</keyword>
<dbReference type="PANTHER" id="PTHR31213:SF138">
    <property type="entry name" value="ABSCISIC ACID RECEPTOR PYL6"/>
    <property type="match status" value="1"/>
</dbReference>